<dbReference type="AlphaFoldDB" id="A0A4Y7Q6J2"/>
<keyword evidence="7" id="KW-1185">Reference proteome</keyword>
<dbReference type="VEuPathDB" id="FungiDB:BD410DRAFT_722050"/>
<dbReference type="SUPFAM" id="SSF53335">
    <property type="entry name" value="S-adenosyl-L-methionine-dependent methyltransferases"/>
    <property type="match status" value="1"/>
</dbReference>
<feature type="region of interest" description="Disordered" evidence="4">
    <location>
        <begin position="55"/>
        <end position="78"/>
    </location>
</feature>
<evidence type="ECO:0000256" key="3">
    <source>
        <dbReference type="ARBA" id="ARBA00022691"/>
    </source>
</evidence>
<dbReference type="GO" id="GO:0008171">
    <property type="term" value="F:O-methyltransferase activity"/>
    <property type="evidence" value="ECO:0007669"/>
    <property type="project" value="InterPro"/>
</dbReference>
<organism evidence="6 7">
    <name type="scientific">Rickenella mellea</name>
    <dbReference type="NCBI Taxonomy" id="50990"/>
    <lineage>
        <taxon>Eukaryota</taxon>
        <taxon>Fungi</taxon>
        <taxon>Dikarya</taxon>
        <taxon>Basidiomycota</taxon>
        <taxon>Agaricomycotina</taxon>
        <taxon>Agaricomycetes</taxon>
        <taxon>Hymenochaetales</taxon>
        <taxon>Rickenellaceae</taxon>
        <taxon>Rickenella</taxon>
    </lineage>
</organism>
<accession>A0A4Y7Q6J2</accession>
<keyword evidence="1 6" id="KW-0489">Methyltransferase</keyword>
<sequence length="524" mass="56280">MSAPHLRTTATATTAGANAHPSFATLHALHTLLGTSLAALQQSYTTALSLNLVPKPSADPNEEGHNEDGLRLGLPSLSSPYNPGASEDHLARDPDARRAVLRIVAACEQMVACVRTPMETLSDAAMFFQLPACLAVLENAHIVEILRDAGVAGMHVNDIAAQVPVCVDARILRCLATNHLLTEVSPDVFATNRISSFMDTGKSADDILRDPCAKYDGTNGVAAYVGMTTYEVFRSSAYLSESLGLALASSPPTATPYVIVSLQRAWDRRTRRPGTRRIRMPMFGAAMRGTSQAGWEMGGVVGGFDWASLGTSALVSSNGNGNALVIDVGGGIGSACLALAEAYPHLRFVVQDRGPVVRVAREVWEEAKPEWVREGRVAFEGPPAAYILRAIAHDWPDKQVLRILRRLRECAGMGTALVLGDHVIPYACVGGKSGESEGSAETLPGAFSRLTEEGVEDVLLPNLGRGCINAYWMDITMHEVFESQERTITHIVALAREAGWRAVRVNRIESSLFAYVICYPDSSS</sequence>
<dbReference type="Gene3D" id="1.10.10.10">
    <property type="entry name" value="Winged helix-like DNA-binding domain superfamily/Winged helix DNA-binding domain"/>
    <property type="match status" value="1"/>
</dbReference>
<evidence type="ECO:0000256" key="4">
    <source>
        <dbReference type="SAM" id="MobiDB-lite"/>
    </source>
</evidence>
<evidence type="ECO:0000256" key="1">
    <source>
        <dbReference type="ARBA" id="ARBA00022603"/>
    </source>
</evidence>
<dbReference type="InterPro" id="IPR036388">
    <property type="entry name" value="WH-like_DNA-bd_sf"/>
</dbReference>
<dbReference type="InterPro" id="IPR029063">
    <property type="entry name" value="SAM-dependent_MTases_sf"/>
</dbReference>
<name>A0A4Y7Q6J2_9AGAM</name>
<dbReference type="PANTHER" id="PTHR43712:SF2">
    <property type="entry name" value="O-METHYLTRANSFERASE CICE"/>
    <property type="match status" value="1"/>
</dbReference>
<reference evidence="6 7" key="1">
    <citation type="submission" date="2018-06" db="EMBL/GenBank/DDBJ databases">
        <title>A transcriptomic atlas of mushroom development highlights an independent origin of complex multicellularity.</title>
        <authorList>
            <consortium name="DOE Joint Genome Institute"/>
            <person name="Krizsan K."/>
            <person name="Almasi E."/>
            <person name="Merenyi Z."/>
            <person name="Sahu N."/>
            <person name="Viragh M."/>
            <person name="Koszo T."/>
            <person name="Mondo S."/>
            <person name="Kiss B."/>
            <person name="Balint B."/>
            <person name="Kues U."/>
            <person name="Barry K."/>
            <person name="Hegedus J.C."/>
            <person name="Henrissat B."/>
            <person name="Johnson J."/>
            <person name="Lipzen A."/>
            <person name="Ohm R."/>
            <person name="Nagy I."/>
            <person name="Pangilinan J."/>
            <person name="Yan J."/>
            <person name="Xiong Y."/>
            <person name="Grigoriev I.V."/>
            <person name="Hibbett D.S."/>
            <person name="Nagy L.G."/>
        </authorList>
    </citation>
    <scope>NUCLEOTIDE SEQUENCE [LARGE SCALE GENOMIC DNA]</scope>
    <source>
        <strain evidence="6 7">SZMC22713</strain>
    </source>
</reference>
<dbReference type="Pfam" id="PF00891">
    <property type="entry name" value="Methyltransf_2"/>
    <property type="match status" value="1"/>
</dbReference>
<dbReference type="PANTHER" id="PTHR43712">
    <property type="entry name" value="PUTATIVE (AFU_ORTHOLOGUE AFUA_4G14580)-RELATED"/>
    <property type="match status" value="1"/>
</dbReference>
<dbReference type="PROSITE" id="PS51683">
    <property type="entry name" value="SAM_OMT_II"/>
    <property type="match status" value="1"/>
</dbReference>
<feature type="domain" description="O-methyltransferase C-terminal" evidence="5">
    <location>
        <begin position="311"/>
        <end position="424"/>
    </location>
</feature>
<dbReference type="Proteomes" id="UP000294933">
    <property type="component" value="Unassembled WGS sequence"/>
</dbReference>
<dbReference type="SUPFAM" id="SSF46785">
    <property type="entry name" value="Winged helix' DNA-binding domain"/>
    <property type="match status" value="1"/>
</dbReference>
<proteinExistence type="predicted"/>
<dbReference type="InterPro" id="IPR036390">
    <property type="entry name" value="WH_DNA-bd_sf"/>
</dbReference>
<evidence type="ECO:0000256" key="2">
    <source>
        <dbReference type="ARBA" id="ARBA00022679"/>
    </source>
</evidence>
<protein>
    <submittedName>
        <fullName evidence="6">S-adenosyl-L-methionine-dependent methyltransferase</fullName>
    </submittedName>
</protein>
<dbReference type="InterPro" id="IPR001077">
    <property type="entry name" value="COMT_C"/>
</dbReference>
<dbReference type="GO" id="GO:0032259">
    <property type="term" value="P:methylation"/>
    <property type="evidence" value="ECO:0007669"/>
    <property type="project" value="UniProtKB-KW"/>
</dbReference>
<keyword evidence="3" id="KW-0949">S-adenosyl-L-methionine</keyword>
<dbReference type="InterPro" id="IPR016461">
    <property type="entry name" value="COMT-like"/>
</dbReference>
<dbReference type="OrthoDB" id="2410195at2759"/>
<evidence type="ECO:0000259" key="5">
    <source>
        <dbReference type="Pfam" id="PF00891"/>
    </source>
</evidence>
<evidence type="ECO:0000313" key="6">
    <source>
        <dbReference type="EMBL" id="TDL23055.1"/>
    </source>
</evidence>
<dbReference type="Gene3D" id="3.40.50.150">
    <property type="entry name" value="Vaccinia Virus protein VP39"/>
    <property type="match status" value="1"/>
</dbReference>
<gene>
    <name evidence="6" type="ORF">BD410DRAFT_722050</name>
</gene>
<dbReference type="STRING" id="50990.A0A4Y7Q6J2"/>
<dbReference type="EMBL" id="ML170172">
    <property type="protein sequence ID" value="TDL23055.1"/>
    <property type="molecule type" value="Genomic_DNA"/>
</dbReference>
<keyword evidence="2 6" id="KW-0808">Transferase</keyword>
<evidence type="ECO:0000313" key="7">
    <source>
        <dbReference type="Proteomes" id="UP000294933"/>
    </source>
</evidence>